<feature type="domain" description="GerMN" evidence="1">
    <location>
        <begin position="257"/>
        <end position="347"/>
    </location>
</feature>
<dbReference type="SMART" id="SM00909">
    <property type="entry name" value="Germane"/>
    <property type="match status" value="1"/>
</dbReference>
<name>A0A0G0UIS6_9BACT</name>
<evidence type="ECO:0000313" key="2">
    <source>
        <dbReference type="EMBL" id="KKR87426.1"/>
    </source>
</evidence>
<comment type="caution">
    <text evidence="2">The sequence shown here is derived from an EMBL/GenBank/DDBJ whole genome shotgun (WGS) entry which is preliminary data.</text>
</comment>
<organism evidence="2 3">
    <name type="scientific">Candidatus Uhrbacteria bacterium GW2011_GWC2_41_11</name>
    <dbReference type="NCBI Taxonomy" id="1618985"/>
    <lineage>
        <taxon>Bacteria</taxon>
        <taxon>Candidatus Uhriibacteriota</taxon>
    </lineage>
</organism>
<evidence type="ECO:0000313" key="3">
    <source>
        <dbReference type="Proteomes" id="UP000034616"/>
    </source>
</evidence>
<dbReference type="PROSITE" id="PS51257">
    <property type="entry name" value="PROKAR_LIPOPROTEIN"/>
    <property type="match status" value="1"/>
</dbReference>
<sequence>MKSFFVFFFLGLALIGTGCFQPSRPSLITSPELKQEQQTVKITGIIKSVNTQENTLVLEFANGTKESIHLEESTGIIIDGREEQTLSKVQPEMLAEIFGTRNAATLETIARTIRIAVSNNLVVLSPNTGATVTSPLLIEGFARIFENVYEWRIKDASGAIKLNGFDMTSAKNPGTFGSFHLEIFLPAMEQQEFTLELFTSSPKDGTEENLVSIPLHLLSISTTTFQSFFPNVRLNTEKNCNTVYPVSRTVAETAAVGRTSLYTLLKGPTEQEQTIGYENIFSPENSIYSLIISGGVATVDIPSSLIQPLNTCEQKTLHSQIRETLLQFPSISDVQIILDHHPDSIFSVS</sequence>
<gene>
    <name evidence="2" type="ORF">UU35_C0003G0053</name>
</gene>
<proteinExistence type="predicted"/>
<dbReference type="InterPro" id="IPR018911">
    <property type="entry name" value="Gmad2_Ig-like_dom"/>
</dbReference>
<dbReference type="Pfam" id="PF10648">
    <property type="entry name" value="Gmad2"/>
    <property type="match status" value="1"/>
</dbReference>
<protein>
    <submittedName>
        <fullName evidence="2">Spore germination protein-like protein Gmad2</fullName>
    </submittedName>
</protein>
<reference evidence="2 3" key="1">
    <citation type="journal article" date="2015" name="Nature">
        <title>rRNA introns, odd ribosomes, and small enigmatic genomes across a large radiation of phyla.</title>
        <authorList>
            <person name="Brown C.T."/>
            <person name="Hug L.A."/>
            <person name="Thomas B.C."/>
            <person name="Sharon I."/>
            <person name="Castelle C.J."/>
            <person name="Singh A."/>
            <person name="Wilkins M.J."/>
            <person name="Williams K.H."/>
            <person name="Banfield J.F."/>
        </authorList>
    </citation>
    <scope>NUCLEOTIDE SEQUENCE [LARGE SCALE GENOMIC DNA]</scope>
</reference>
<dbReference type="InterPro" id="IPR019606">
    <property type="entry name" value="GerMN"/>
</dbReference>
<dbReference type="EMBL" id="LCAH01000003">
    <property type="protein sequence ID" value="KKR87426.1"/>
    <property type="molecule type" value="Genomic_DNA"/>
</dbReference>
<evidence type="ECO:0000259" key="1">
    <source>
        <dbReference type="SMART" id="SM00909"/>
    </source>
</evidence>
<dbReference type="AlphaFoldDB" id="A0A0G0UIS6"/>
<accession>A0A0G0UIS6</accession>
<dbReference type="Proteomes" id="UP000034616">
    <property type="component" value="Unassembled WGS sequence"/>
</dbReference>
<dbReference type="Pfam" id="PF10646">
    <property type="entry name" value="Germane"/>
    <property type="match status" value="1"/>
</dbReference>